<keyword evidence="2" id="KW-1185">Reference proteome</keyword>
<name>A0ACD5WXS2_AVESA</name>
<dbReference type="EnsemblPlants" id="AVESA.00010b.r2.4CG1282260.1">
    <property type="protein sequence ID" value="AVESA.00010b.r2.4CG1282260.1.CDS"/>
    <property type="gene ID" value="AVESA.00010b.r2.4CG1282260"/>
</dbReference>
<dbReference type="Proteomes" id="UP001732700">
    <property type="component" value="Chromosome 4C"/>
</dbReference>
<reference evidence="1" key="2">
    <citation type="submission" date="2025-09" db="UniProtKB">
        <authorList>
            <consortium name="EnsemblPlants"/>
        </authorList>
    </citation>
    <scope>IDENTIFICATION</scope>
</reference>
<sequence length="309" mass="33038">MASPVNSQATRGSPVALQYTKIDLTKLYLHQVFSGSATNQSGVIDANTATGLGQAAVNNWAIYDGIGSGAKLVAHAQGMHIFAGNWHNWFTILFDDGRFKGSTLQIMGSSFGESNQWAIVGGTGELIMAQGVIQRKNLDNTGDKKIQELTTDGYCLWKAPTPTKMGPWGGRGGTLNEMAGKSQRLESVTISYFNVLESLSFSYIDEDGQIRTAGPWGGPIAKSMSKPIVKTIKFGPSEFVKGLSGTGNSTMNVICAFKIITNVATYGPFGHETPTTTSFNATVPDDKTVVGFFAHDQVSLISMIGVYTI</sequence>
<organism evidence="1 2">
    <name type="scientific">Avena sativa</name>
    <name type="common">Oat</name>
    <dbReference type="NCBI Taxonomy" id="4498"/>
    <lineage>
        <taxon>Eukaryota</taxon>
        <taxon>Viridiplantae</taxon>
        <taxon>Streptophyta</taxon>
        <taxon>Embryophyta</taxon>
        <taxon>Tracheophyta</taxon>
        <taxon>Spermatophyta</taxon>
        <taxon>Magnoliopsida</taxon>
        <taxon>Liliopsida</taxon>
        <taxon>Poales</taxon>
        <taxon>Poaceae</taxon>
        <taxon>BOP clade</taxon>
        <taxon>Pooideae</taxon>
        <taxon>Poodae</taxon>
        <taxon>Poeae</taxon>
        <taxon>Poeae Chloroplast Group 1 (Aveneae type)</taxon>
        <taxon>Aveninae</taxon>
        <taxon>Avena</taxon>
    </lineage>
</organism>
<evidence type="ECO:0000313" key="2">
    <source>
        <dbReference type="Proteomes" id="UP001732700"/>
    </source>
</evidence>
<reference evidence="1" key="1">
    <citation type="submission" date="2021-05" db="EMBL/GenBank/DDBJ databases">
        <authorList>
            <person name="Scholz U."/>
            <person name="Mascher M."/>
            <person name="Fiebig A."/>
        </authorList>
    </citation>
    <scope>NUCLEOTIDE SEQUENCE [LARGE SCALE GENOMIC DNA]</scope>
</reference>
<protein>
    <submittedName>
        <fullName evidence="1">Uncharacterized protein</fullName>
    </submittedName>
</protein>
<proteinExistence type="predicted"/>
<evidence type="ECO:0000313" key="1">
    <source>
        <dbReference type="EnsemblPlants" id="AVESA.00010b.r2.4CG1282260.1.CDS"/>
    </source>
</evidence>
<accession>A0ACD5WXS2</accession>